<evidence type="ECO:0000256" key="1">
    <source>
        <dbReference type="SAM" id="MobiDB-lite"/>
    </source>
</evidence>
<sequence>MPKPSQQKETVARVMHEFKHGELASSTGRKVTNPKQAIAIGLHEAGASRDETPRKNAENRRKTKDREAQGAIARARDESRGADSKADLYAEARRRNVPGRSHMSKAELRRAVQG</sequence>
<dbReference type="Proteomes" id="UP000198418">
    <property type="component" value="Unassembled WGS sequence"/>
</dbReference>
<reference evidence="3" key="1">
    <citation type="submission" date="2017-06" db="EMBL/GenBank/DDBJ databases">
        <authorList>
            <person name="Varghese N."/>
            <person name="Submissions S."/>
        </authorList>
    </citation>
    <scope>NUCLEOTIDE SEQUENCE [LARGE SCALE GENOMIC DNA]</scope>
    <source>
        <strain evidence="3">DSM 137</strain>
    </source>
</reference>
<keyword evidence="3" id="KW-1185">Reference proteome</keyword>
<name>A0A212RK48_RHOAC</name>
<dbReference type="InterPro" id="IPR045468">
    <property type="entry name" value="DUF6496"/>
</dbReference>
<organism evidence="2 3">
    <name type="scientific">Rhodoblastus acidophilus</name>
    <name type="common">Rhodopseudomonas acidophila</name>
    <dbReference type="NCBI Taxonomy" id="1074"/>
    <lineage>
        <taxon>Bacteria</taxon>
        <taxon>Pseudomonadati</taxon>
        <taxon>Pseudomonadota</taxon>
        <taxon>Alphaproteobacteria</taxon>
        <taxon>Hyphomicrobiales</taxon>
        <taxon>Rhodoblastaceae</taxon>
        <taxon>Rhodoblastus</taxon>
    </lineage>
</organism>
<dbReference type="EMBL" id="FYDG01000005">
    <property type="protein sequence ID" value="SNB72804.1"/>
    <property type="molecule type" value="Genomic_DNA"/>
</dbReference>
<dbReference type="AlphaFoldDB" id="A0A212RK48"/>
<dbReference type="RefSeq" id="WP_088520807.1">
    <property type="nucleotide sequence ID" value="NZ_FYDG01000005.1"/>
</dbReference>
<feature type="compositionally biased region" description="Basic and acidic residues" evidence="1">
    <location>
        <begin position="46"/>
        <end position="94"/>
    </location>
</feature>
<feature type="compositionally biased region" description="Basic and acidic residues" evidence="1">
    <location>
        <begin position="104"/>
        <end position="114"/>
    </location>
</feature>
<evidence type="ECO:0008006" key="4">
    <source>
        <dbReference type="Google" id="ProtNLM"/>
    </source>
</evidence>
<feature type="region of interest" description="Disordered" evidence="1">
    <location>
        <begin position="18"/>
        <end position="114"/>
    </location>
</feature>
<dbReference type="OrthoDB" id="791686at2"/>
<gene>
    <name evidence="2" type="ORF">SAMN06265338_10511</name>
</gene>
<protein>
    <recommendedName>
        <fullName evidence="4">Plasmid stabilization protein</fullName>
    </recommendedName>
</protein>
<accession>A0A212RK48</accession>
<evidence type="ECO:0000313" key="3">
    <source>
        <dbReference type="Proteomes" id="UP000198418"/>
    </source>
</evidence>
<proteinExistence type="predicted"/>
<dbReference type="Pfam" id="PF20106">
    <property type="entry name" value="DUF6496"/>
    <property type="match status" value="1"/>
</dbReference>
<evidence type="ECO:0000313" key="2">
    <source>
        <dbReference type="EMBL" id="SNB72804.1"/>
    </source>
</evidence>
<feature type="compositionally biased region" description="Polar residues" evidence="1">
    <location>
        <begin position="24"/>
        <end position="35"/>
    </location>
</feature>